<dbReference type="EMBL" id="HBUF01358857">
    <property type="protein sequence ID" value="CAG6719468.1"/>
    <property type="molecule type" value="Transcribed_RNA"/>
</dbReference>
<evidence type="ECO:0000256" key="1">
    <source>
        <dbReference type="SAM" id="Phobius"/>
    </source>
</evidence>
<keyword evidence="1" id="KW-0472">Membrane</keyword>
<protein>
    <submittedName>
        <fullName evidence="2">NCK-interacting protein with SH3 domain</fullName>
    </submittedName>
</protein>
<keyword evidence="1" id="KW-1133">Transmembrane helix</keyword>
<sequence>MDPRNVTQVDEQLTYTIIQDIRNKADISYEKSKLALCAVLSHLETILPDESSQDFVLKLLTYIPQSEHVDVKILDSTEDSVVLTDVLNKLVEIKEDAQQRSWQLHEDEHIILDLVEKLRALLSDADSAICNRVLARDGYSAMDALVSYYQMETRWSIRQVLLEVFVLSCGLHPLLITSLLNSVLPQELGRDILSDSDEFTITSLISCILIPGVCSLLWSSSSAHYFPAQLCATTRARS</sequence>
<accession>A0A8D8V7W2</accession>
<keyword evidence="1" id="KW-0812">Transmembrane</keyword>
<name>A0A8D8V7W2_9HEMI</name>
<dbReference type="AlphaFoldDB" id="A0A8D8V7W2"/>
<reference evidence="2" key="1">
    <citation type="submission" date="2021-05" db="EMBL/GenBank/DDBJ databases">
        <authorList>
            <person name="Alioto T."/>
            <person name="Alioto T."/>
            <person name="Gomez Garrido J."/>
        </authorList>
    </citation>
    <scope>NUCLEOTIDE SEQUENCE</scope>
</reference>
<dbReference type="PANTHER" id="PTHR13357:SF1">
    <property type="entry name" value="NCK-INTERACTING PROTEIN WITH SH3 DOMAIN"/>
    <property type="match status" value="1"/>
</dbReference>
<dbReference type="PANTHER" id="PTHR13357">
    <property type="entry name" value="SH3 ADAPTER PROTEIN SPIN90 NCK INTERACTING PROTEIN WITH SH3 DOMAIN"/>
    <property type="match status" value="1"/>
</dbReference>
<dbReference type="GO" id="GO:0006897">
    <property type="term" value="P:endocytosis"/>
    <property type="evidence" value="ECO:0007669"/>
    <property type="project" value="TreeGrafter"/>
</dbReference>
<feature type="transmembrane region" description="Helical" evidence="1">
    <location>
        <begin position="199"/>
        <end position="218"/>
    </location>
</feature>
<organism evidence="2">
    <name type="scientific">Cacopsylla melanoneura</name>
    <dbReference type="NCBI Taxonomy" id="428564"/>
    <lineage>
        <taxon>Eukaryota</taxon>
        <taxon>Metazoa</taxon>
        <taxon>Ecdysozoa</taxon>
        <taxon>Arthropoda</taxon>
        <taxon>Hexapoda</taxon>
        <taxon>Insecta</taxon>
        <taxon>Pterygota</taxon>
        <taxon>Neoptera</taxon>
        <taxon>Paraneoptera</taxon>
        <taxon>Hemiptera</taxon>
        <taxon>Sternorrhyncha</taxon>
        <taxon>Psylloidea</taxon>
        <taxon>Psyllidae</taxon>
        <taxon>Psyllinae</taxon>
        <taxon>Cacopsylla</taxon>
    </lineage>
</organism>
<proteinExistence type="predicted"/>
<feature type="transmembrane region" description="Helical" evidence="1">
    <location>
        <begin position="160"/>
        <end position="179"/>
    </location>
</feature>
<dbReference type="InterPro" id="IPR030125">
    <property type="entry name" value="SPIN90/Ldb17"/>
</dbReference>
<dbReference type="GO" id="GO:0071933">
    <property type="term" value="F:Arp2/3 complex binding"/>
    <property type="evidence" value="ECO:0007669"/>
    <property type="project" value="TreeGrafter"/>
</dbReference>
<evidence type="ECO:0000313" key="2">
    <source>
        <dbReference type="EMBL" id="CAG6719468.1"/>
    </source>
</evidence>